<keyword evidence="6 10" id="KW-0735">Signal-anchor</keyword>
<evidence type="ECO:0000256" key="8">
    <source>
        <dbReference type="ARBA" id="ARBA00023034"/>
    </source>
</evidence>
<feature type="transmembrane region" description="Helical" evidence="10">
    <location>
        <begin position="20"/>
        <end position="40"/>
    </location>
</feature>
<dbReference type="eggNOG" id="ENOG502SVNW">
    <property type="taxonomic scope" value="Eukaryota"/>
</dbReference>
<dbReference type="FunFam" id="3.90.550.50:FF:000081">
    <property type="entry name" value="Hexosyltransferase"/>
    <property type="match status" value="1"/>
</dbReference>
<proteinExistence type="inferred from homology"/>
<keyword evidence="13" id="KW-1185">Reference proteome</keyword>
<gene>
    <name evidence="12" type="primary">Tb04.3M17.840</name>
    <name evidence="11" type="ORF">Tb927.4.5280</name>
</gene>
<evidence type="ECO:0000256" key="2">
    <source>
        <dbReference type="ARBA" id="ARBA00008661"/>
    </source>
</evidence>
<dbReference type="Gene3D" id="3.90.550.50">
    <property type="match status" value="1"/>
</dbReference>
<evidence type="ECO:0000313" key="11">
    <source>
        <dbReference type="EMBL" id="AAX80573.1"/>
    </source>
</evidence>
<dbReference type="OrthoDB" id="252344at2759"/>
<reference evidence="11" key="4">
    <citation type="submission" date="2005-04" db="EMBL/GenBank/DDBJ databases">
        <title>.</title>
        <authorList>
            <person name="Ghedin E."/>
            <person name="Blandin G."/>
            <person name="Bartholomeu D."/>
            <person name="Caler E."/>
            <person name="Haas B."/>
            <person name="Hannick L."/>
            <person name="Shallom J."/>
            <person name="Hou L."/>
            <person name="Djikeng A."/>
            <person name="Feldblyum T."/>
            <person name="Hostetler J."/>
            <person name="Johnson J."/>
            <person name="Jones K."/>
            <person name="Koo H.L."/>
            <person name="Larkin C."/>
            <person name="Pai G."/>
            <person name="Peterson J."/>
            <person name="Khalak H.G."/>
            <person name="Salzberg S."/>
            <person name="Simpson A.J."/>
            <person name="Tallon L."/>
            <person name="Van Aken S."/>
            <person name="Wanless D."/>
            <person name="White O."/>
            <person name="Wortman J."/>
            <person name="Fraser C.M."/>
            <person name="El-Sayed N.M.A."/>
        </authorList>
    </citation>
    <scope>NUCLEOTIDE SEQUENCE</scope>
    <source>
        <strain evidence="11">GUTat10.1</strain>
    </source>
</reference>
<dbReference type="PANTHER" id="PTHR11214:SF351">
    <property type="entry name" value="BETA-1,3-GALACTOSYLTRANSFERASE PVG3"/>
    <property type="match status" value="1"/>
</dbReference>
<dbReference type="EMBL" id="AC079815">
    <property type="protein sequence ID" value="AAX80573.1"/>
    <property type="molecule type" value="Genomic_DNA"/>
</dbReference>
<dbReference type="VEuPathDB" id="TriTrypDB:Tb927.4.5280"/>
<protein>
    <recommendedName>
        <fullName evidence="10">Hexosyltransferase</fullName>
        <ecNumber evidence="10">2.4.1.-</ecNumber>
    </recommendedName>
</protein>
<dbReference type="GeneID" id="3657065"/>
<evidence type="ECO:0000256" key="9">
    <source>
        <dbReference type="ARBA" id="ARBA00023136"/>
    </source>
</evidence>
<dbReference type="InParanoid" id="Q584H8"/>
<comment type="similarity">
    <text evidence="2 10">Belongs to the glycosyltransferase 31 family.</text>
</comment>
<dbReference type="PaxDb" id="5691-AAZ11117"/>
<dbReference type="GO" id="GO:0000139">
    <property type="term" value="C:Golgi membrane"/>
    <property type="evidence" value="ECO:0007669"/>
    <property type="project" value="UniProtKB-SubCell"/>
</dbReference>
<keyword evidence="4" id="KW-0808">Transferase</keyword>
<dbReference type="PANTHER" id="PTHR11214">
    <property type="entry name" value="BETA-1,3-N-ACETYLGLUCOSAMINYLTRANSFERASE"/>
    <property type="match status" value="1"/>
</dbReference>
<comment type="subcellular location">
    <subcellularLocation>
        <location evidence="1 10">Golgi apparatus membrane</location>
        <topology evidence="1 10">Single-pass type II membrane protein</topology>
    </subcellularLocation>
</comment>
<dbReference type="EMBL" id="CP000067">
    <property type="protein sequence ID" value="AAZ11117.1"/>
    <property type="molecule type" value="Genomic_DNA"/>
</dbReference>
<reference evidence="12" key="5">
    <citation type="submission" date="2005-04" db="EMBL/GenBank/DDBJ databases">
        <title>Sequencing, closure, and annotation of Trypanosoma brucei chromosomes 2 through 8.</title>
        <authorList>
            <person name="Ghedin E."/>
            <person name="Blandin G."/>
            <person name="Bartholomeu D."/>
            <person name="Caler E."/>
            <person name="Haas B."/>
            <person name="Hannick L."/>
            <person name="Shallom J."/>
            <person name="Hou L."/>
            <person name="Djikeng A."/>
            <person name="Feldblyum T."/>
            <person name="Hostetler J."/>
            <person name="Johnson J."/>
            <person name="Jones K."/>
            <person name="Koo H.L."/>
            <person name="Larkin C."/>
            <person name="Pai G."/>
            <person name="Peterson J."/>
            <person name="Khalak H.G."/>
            <person name="Salzberg S."/>
            <person name="Simpson A.J."/>
            <person name="Tallon L."/>
            <person name="Van Aken S."/>
            <person name="Wanless D."/>
            <person name="White O."/>
            <person name="Wortman J."/>
            <person name="Fraser C.M."/>
            <person name="El-Sayed N.M.A."/>
        </authorList>
    </citation>
    <scope>NUCLEOTIDE SEQUENCE</scope>
    <source>
        <strain evidence="12">927/4 GUTat10.1</strain>
    </source>
</reference>
<dbReference type="KEGG" id="tbr:Tb927.4.5280"/>
<keyword evidence="5 10" id="KW-0812">Transmembrane</keyword>
<dbReference type="EC" id="2.4.1.-" evidence="10"/>
<evidence type="ECO:0000256" key="3">
    <source>
        <dbReference type="ARBA" id="ARBA00022676"/>
    </source>
</evidence>
<dbReference type="AlphaFoldDB" id="Q584H8"/>
<dbReference type="GO" id="GO:0008194">
    <property type="term" value="F:UDP-glycosyltransferase activity"/>
    <property type="evidence" value="ECO:0000304"/>
    <property type="project" value="GeneDB"/>
</dbReference>
<sequence>MSPLKMRPTQARRRPRTADIAVILLLVMSLLIICCNLHRIHVVSTFLDENQAGVSQPIDEDEYLMFVPSNVAAVWKAQRFLAVLGIPSVDNSERSRRRDLQRQTCWKYSGVATRSNNFSGSLLPLYLLAPHQSNSYLISHSLKEEAARTHDIITLPTNDVSPSTRKKIGENGNWGIEAEVAMSRKTYLWLRFALYMFPNVSYIVKGDDDIFIRVPKYLADLRVMPRHGLYMGRYNYYNRIWRRNQLTYVNGYCITLSRDTAQAIISYKPLERLVNMPFSMWDYFDFLDLGMFYEDVMVGMILREKVVYRNLISVEMGRCHFHNAGKFGVKKSVRNMSVVIHHIQEADYEMLMDYFPEGVIPPAPSKLMWLNSNWAAMQCEFRLGRKREILPSFPFWRKRA</sequence>
<accession>D6XET4</accession>
<dbReference type="RefSeq" id="XP_844676.1">
    <property type="nucleotide sequence ID" value="XM_839583.1"/>
</dbReference>
<keyword evidence="7 10" id="KW-1133">Transmembrane helix</keyword>
<organism evidence="11 13">
    <name type="scientific">Trypanosoma brucei brucei (strain 927/4 GUTat10.1)</name>
    <dbReference type="NCBI Taxonomy" id="185431"/>
    <lineage>
        <taxon>Eukaryota</taxon>
        <taxon>Discoba</taxon>
        <taxon>Euglenozoa</taxon>
        <taxon>Kinetoplastea</taxon>
        <taxon>Metakinetoplastina</taxon>
        <taxon>Trypanosomatida</taxon>
        <taxon>Trypanosomatidae</taxon>
        <taxon>Trypanosoma</taxon>
    </lineage>
</organism>
<reference evidence="12 13" key="3">
    <citation type="journal article" date="2005" name="Science">
        <title>The genome of the African trypanosome Trypanosoma brucei.</title>
        <authorList>
            <person name="Berriman M."/>
            <person name="Ghedin E."/>
            <person name="Hertz-Fowler C."/>
            <person name="Blandin G."/>
            <person name="Renauld H."/>
            <person name="Bartholomeu D.C."/>
            <person name="Lennard N.J."/>
            <person name="Caler E."/>
            <person name="Hamlin N.E."/>
            <person name="Haas B."/>
            <person name="Bohme U."/>
            <person name="Hannick L."/>
            <person name="Aslett M.A."/>
            <person name="Shallom J."/>
            <person name="Marcello L."/>
            <person name="Hou L."/>
            <person name="Wickstead B."/>
            <person name="Alsmark U.C."/>
            <person name="Arrowsmith C."/>
            <person name="Atkin R.J."/>
            <person name="Barron A.J."/>
            <person name="Bringaud F."/>
            <person name="Brooks K."/>
            <person name="Carrington M."/>
            <person name="Cherevach I."/>
            <person name="Chillingworth T.J."/>
            <person name="Churcher C."/>
            <person name="Clark L.N."/>
            <person name="Corton C.H."/>
            <person name="Cronin A."/>
            <person name="Davies R.M."/>
            <person name="Doggett J."/>
            <person name="Djikeng A."/>
            <person name="Feldblyum T."/>
            <person name="Field M.C."/>
            <person name="Fraser A."/>
            <person name="Goodhead I."/>
            <person name="Hance Z."/>
            <person name="Harper D."/>
            <person name="Harris B.R."/>
            <person name="Hauser H."/>
            <person name="Hostetler J."/>
            <person name="Ivens A."/>
            <person name="Jagels K."/>
            <person name="Johnson D."/>
            <person name="Johnson J."/>
            <person name="Jones K."/>
            <person name="Kerhornou A.X."/>
            <person name="Koo H."/>
            <person name="Larke N."/>
            <person name="Landfear S."/>
            <person name="Larkin C."/>
            <person name="Leech V."/>
            <person name="Line A."/>
            <person name="Lord A."/>
            <person name="Macleod A."/>
            <person name="Mooney P.J."/>
            <person name="Moule S."/>
            <person name="Martin D.M."/>
            <person name="Morgan G.W."/>
            <person name="Mungall K."/>
            <person name="Norbertczak H."/>
            <person name="Ormond D."/>
            <person name="Pai G."/>
            <person name="Peacock C.S."/>
            <person name="Peterson J."/>
            <person name="Quail M.A."/>
            <person name="Rabbinowitsch E."/>
            <person name="Rajandream M.A."/>
            <person name="Reitter C."/>
            <person name="Salzberg S.L."/>
            <person name="Sanders M."/>
            <person name="Schobel S."/>
            <person name="Sharp S."/>
            <person name="Simmonds M."/>
            <person name="Simpson A.J."/>
            <person name="Tallon L."/>
            <person name="Turner C.M."/>
            <person name="Tait A."/>
            <person name="Tivey A.R."/>
            <person name="Van Aken S."/>
            <person name="Walker D."/>
            <person name="Wanless D."/>
            <person name="Wang S."/>
            <person name="White B."/>
            <person name="White O."/>
            <person name="Whitehead S."/>
            <person name="Woodward J."/>
            <person name="Wortman J."/>
            <person name="Adams M.D."/>
            <person name="Embley T.M."/>
            <person name="Gull K."/>
            <person name="Ullu E."/>
            <person name="Barry J.D."/>
            <person name="Fairlamb A.H."/>
            <person name="Opperdoes F."/>
            <person name="Barrell B.G."/>
            <person name="Donelson J.E."/>
            <person name="Hall N."/>
            <person name="Fraser C.M."/>
            <person name="Melville S.E."/>
            <person name="El-Sayed N.M."/>
        </authorList>
    </citation>
    <scope>NUCLEOTIDE SEQUENCE [LARGE SCALE GENOMIC DNA]</scope>
    <source>
        <strain evidence="12 13">927/4 GUTat10.1</strain>
    </source>
</reference>
<evidence type="ECO:0000256" key="7">
    <source>
        <dbReference type="ARBA" id="ARBA00022989"/>
    </source>
</evidence>
<evidence type="ECO:0000256" key="1">
    <source>
        <dbReference type="ARBA" id="ARBA00004323"/>
    </source>
</evidence>
<accession>Q584H8</accession>
<keyword evidence="3 10" id="KW-0328">Glycosyltransferase</keyword>
<evidence type="ECO:0000313" key="12">
    <source>
        <dbReference type="EMBL" id="AAZ11117.1"/>
    </source>
</evidence>
<evidence type="ECO:0000256" key="5">
    <source>
        <dbReference type="ARBA" id="ARBA00022692"/>
    </source>
</evidence>
<evidence type="ECO:0000313" key="13">
    <source>
        <dbReference type="Proteomes" id="UP000008524"/>
    </source>
</evidence>
<dbReference type="STRING" id="185431.Q584H8"/>
<keyword evidence="9 10" id="KW-0472">Membrane</keyword>
<evidence type="ECO:0000256" key="4">
    <source>
        <dbReference type="ARBA" id="ARBA00022679"/>
    </source>
</evidence>
<name>Q584H8_TRYB2</name>
<dbReference type="GO" id="GO:0006506">
    <property type="term" value="P:GPI anchor biosynthetic process"/>
    <property type="evidence" value="ECO:0000304"/>
    <property type="project" value="GeneDB"/>
</dbReference>
<keyword evidence="8 10" id="KW-0333">Golgi apparatus</keyword>
<evidence type="ECO:0000256" key="10">
    <source>
        <dbReference type="RuleBase" id="RU363063"/>
    </source>
</evidence>
<reference evidence="12" key="2">
    <citation type="journal article" date="2005" name="Science">
        <title>Comparative genomics of trypanosomatid parasitic protozoa.</title>
        <authorList>
            <person name="El-Sayed N.M."/>
            <person name="Myler P.J."/>
            <person name="Blandin G."/>
            <person name="Berriman M."/>
            <person name="Crabtree J."/>
            <person name="Aggarwal G."/>
            <person name="Caler E."/>
            <person name="Renauld H."/>
            <person name="Worthey E.A."/>
            <person name="Hertz-Fowler C."/>
            <person name="Ghedin E."/>
            <person name="Peacock C."/>
            <person name="Bartholomeu D.C."/>
            <person name="Haas B.J."/>
            <person name="Tran A.N."/>
            <person name="Wortman J.R."/>
            <person name="Alsmark U.C."/>
            <person name="Angiuoli S."/>
            <person name="Anupama A."/>
            <person name="Badger J."/>
            <person name="Bringaud F."/>
            <person name="Cadag E."/>
            <person name="Carlton J.M."/>
            <person name="Cerqueira G.C."/>
            <person name="Creasy T."/>
            <person name="Delcher A.L."/>
            <person name="Djikeng A."/>
            <person name="Embley T.M."/>
            <person name="Hauser C."/>
            <person name="Ivens A.C."/>
            <person name="Kummerfeld S.K."/>
            <person name="Pereira-Leal J.B."/>
            <person name="Nilsson D."/>
            <person name="Peterson J."/>
            <person name="Salzberg S.L."/>
            <person name="Shallom J."/>
            <person name="Silva J.C."/>
            <person name="Sundaram J."/>
            <person name="Westenberger S."/>
            <person name="White O."/>
            <person name="Melville S.E."/>
            <person name="Donelson J.E."/>
            <person name="Andersson B."/>
            <person name="Stuart K.D."/>
            <person name="Hall N."/>
        </authorList>
    </citation>
    <scope>NUCLEOTIDE SEQUENCE</scope>
    <source>
        <strain evidence="12">927/4 GUTat10.1</strain>
    </source>
</reference>
<dbReference type="Proteomes" id="UP000008524">
    <property type="component" value="Chromosome 4"/>
</dbReference>
<reference evidence="11" key="1">
    <citation type="submission" date="2000-09" db="EMBL/GenBank/DDBJ databases">
        <authorList>
            <person name="El-Sayed N.M."/>
            <person name="Khalak H."/>
            <person name="Adams M.D."/>
        </authorList>
    </citation>
    <scope>NUCLEOTIDE SEQUENCE</scope>
    <source>
        <strain evidence="11">GUTat10.1</strain>
    </source>
</reference>
<evidence type="ECO:0000256" key="6">
    <source>
        <dbReference type="ARBA" id="ARBA00022968"/>
    </source>
</evidence>
<dbReference type="GO" id="GO:0016758">
    <property type="term" value="F:hexosyltransferase activity"/>
    <property type="evidence" value="ECO:0007669"/>
    <property type="project" value="InterPro"/>
</dbReference>
<dbReference type="InterPro" id="IPR002659">
    <property type="entry name" value="Glyco_trans_31"/>
</dbReference>